<dbReference type="InterPro" id="IPR046346">
    <property type="entry name" value="Aminoacid_DH-like_N_sf"/>
</dbReference>
<dbReference type="GO" id="GO:0019632">
    <property type="term" value="P:shikimate metabolic process"/>
    <property type="evidence" value="ECO:0007669"/>
    <property type="project" value="TreeGrafter"/>
</dbReference>
<dbReference type="Gene3D" id="3.40.50.10860">
    <property type="entry name" value="Leucine Dehydrogenase, chain A, domain 1"/>
    <property type="match status" value="1"/>
</dbReference>
<dbReference type="InterPro" id="IPR022893">
    <property type="entry name" value="Shikimate_DH_fam"/>
</dbReference>
<dbReference type="Proteomes" id="UP000886653">
    <property type="component" value="Unassembled WGS sequence"/>
</dbReference>
<dbReference type="Pfam" id="PF08501">
    <property type="entry name" value="Shikimate_dh_N"/>
    <property type="match status" value="1"/>
</dbReference>
<dbReference type="Gene3D" id="3.40.50.720">
    <property type="entry name" value="NAD(P)-binding Rossmann-like Domain"/>
    <property type="match status" value="1"/>
</dbReference>
<reference evidence="2" key="1">
    <citation type="submission" date="2013-11" db="EMBL/GenBank/DDBJ databases">
        <title>Genome sequence of the fusiform rust pathogen reveals effectors for host alternation and coevolution with pine.</title>
        <authorList>
            <consortium name="DOE Joint Genome Institute"/>
            <person name="Smith K."/>
            <person name="Pendleton A."/>
            <person name="Kubisiak T."/>
            <person name="Anderson C."/>
            <person name="Salamov A."/>
            <person name="Aerts A."/>
            <person name="Riley R."/>
            <person name="Clum A."/>
            <person name="Lindquist E."/>
            <person name="Ence D."/>
            <person name="Campbell M."/>
            <person name="Kronenberg Z."/>
            <person name="Feau N."/>
            <person name="Dhillon B."/>
            <person name="Hamelin R."/>
            <person name="Burleigh J."/>
            <person name="Smith J."/>
            <person name="Yandell M."/>
            <person name="Nelson C."/>
            <person name="Grigoriev I."/>
            <person name="Davis J."/>
        </authorList>
    </citation>
    <scope>NUCLEOTIDE SEQUENCE</scope>
    <source>
        <strain evidence="2">G11</strain>
    </source>
</reference>
<dbReference type="PANTHER" id="PTHR21089:SF1">
    <property type="entry name" value="BIFUNCTIONAL 3-DEHYDROQUINATE DEHYDRATASE_SHIKIMATE DEHYDROGENASE, CHLOROPLASTIC"/>
    <property type="match status" value="1"/>
</dbReference>
<proteinExistence type="predicted"/>
<keyword evidence="3" id="KW-1185">Reference proteome</keyword>
<organism evidence="2 3">
    <name type="scientific">Cronartium quercuum f. sp. fusiforme G11</name>
    <dbReference type="NCBI Taxonomy" id="708437"/>
    <lineage>
        <taxon>Eukaryota</taxon>
        <taxon>Fungi</taxon>
        <taxon>Dikarya</taxon>
        <taxon>Basidiomycota</taxon>
        <taxon>Pucciniomycotina</taxon>
        <taxon>Pucciniomycetes</taxon>
        <taxon>Pucciniales</taxon>
        <taxon>Coleosporiaceae</taxon>
        <taxon>Cronartium</taxon>
    </lineage>
</organism>
<feature type="domain" description="Shikimate dehydrogenase substrate binding N-terminal" evidence="1">
    <location>
        <begin position="8"/>
        <end position="80"/>
    </location>
</feature>
<dbReference type="GO" id="GO:0004764">
    <property type="term" value="F:shikimate 3-dehydrogenase (NADP+) activity"/>
    <property type="evidence" value="ECO:0007669"/>
    <property type="project" value="InterPro"/>
</dbReference>
<comment type="caution">
    <text evidence="2">The sequence shown here is derived from an EMBL/GenBank/DDBJ whole genome shotgun (WGS) entry which is preliminary data.</text>
</comment>
<dbReference type="OrthoDB" id="204377at2759"/>
<dbReference type="SUPFAM" id="SSF53223">
    <property type="entry name" value="Aminoacid dehydrogenase-like, N-terminal domain"/>
    <property type="match status" value="1"/>
</dbReference>
<dbReference type="InterPro" id="IPR036291">
    <property type="entry name" value="NAD(P)-bd_dom_sf"/>
</dbReference>
<name>A0A9P6NE45_9BASI</name>
<gene>
    <name evidence="2" type="ORF">CROQUDRAFT_671994</name>
</gene>
<dbReference type="PANTHER" id="PTHR21089">
    <property type="entry name" value="SHIKIMATE DEHYDROGENASE"/>
    <property type="match status" value="1"/>
</dbReference>
<dbReference type="AlphaFoldDB" id="A0A9P6NE45"/>
<protein>
    <recommendedName>
        <fullName evidence="1">Shikimate dehydrogenase substrate binding N-terminal domain-containing protein</fullName>
    </recommendedName>
</protein>
<accession>A0A9P6NE45</accession>
<evidence type="ECO:0000259" key="1">
    <source>
        <dbReference type="Pfam" id="PF08501"/>
    </source>
</evidence>
<evidence type="ECO:0000313" key="2">
    <source>
        <dbReference type="EMBL" id="KAG0145095.1"/>
    </source>
</evidence>
<sequence length="319" mass="35531">MTITLDLHNHIWNSIYPDRKFSLYDTEGLSSEQIASKIISNPRFAGAAVTMPLKVDLISIPGVLDHLTPSAIAIGAVNTIVIDHSTGLRVGTNTDTIGIKKSLLGHLGHSILPSFQANLYAGFIIGSGATTRSAIHALDQLNLSPIYLINRDHHETLSVMAQFPQLDLRPIMNEEDFEAERNGPYAKLIPIGMGCIPAETPKTDAEKMVYQIAHRFLLTPYVYKQTLENEFIRLPTKPLFLEMAYKPRRTPILIDAESAGWKTIEGIEPMIEQGLAQSRMWITGNPDLENELDPMTHHRILPEKIEADVRELIRGLGDL</sequence>
<dbReference type="EMBL" id="MU167283">
    <property type="protein sequence ID" value="KAG0145095.1"/>
    <property type="molecule type" value="Genomic_DNA"/>
</dbReference>
<dbReference type="InterPro" id="IPR013708">
    <property type="entry name" value="Shikimate_DH-bd_N"/>
</dbReference>
<dbReference type="SUPFAM" id="SSF51735">
    <property type="entry name" value="NAD(P)-binding Rossmann-fold domains"/>
    <property type="match status" value="1"/>
</dbReference>
<evidence type="ECO:0000313" key="3">
    <source>
        <dbReference type="Proteomes" id="UP000886653"/>
    </source>
</evidence>
<dbReference type="GO" id="GO:0009423">
    <property type="term" value="P:chorismate biosynthetic process"/>
    <property type="evidence" value="ECO:0007669"/>
    <property type="project" value="TreeGrafter"/>
</dbReference>